<dbReference type="Proteomes" id="UP000007267">
    <property type="component" value="Unassembled WGS sequence"/>
</dbReference>
<feature type="chain" id="PRO_5003904570" description="Ig-like domain-containing protein" evidence="1">
    <location>
        <begin position="20"/>
        <end position="116"/>
    </location>
</feature>
<dbReference type="InterPro" id="IPR007110">
    <property type="entry name" value="Ig-like_dom"/>
</dbReference>
<dbReference type="AlphaFoldDB" id="K7F2A7"/>
<evidence type="ECO:0000313" key="4">
    <source>
        <dbReference type="Proteomes" id="UP000007267"/>
    </source>
</evidence>
<reference evidence="3" key="4">
    <citation type="submission" date="2025-09" db="UniProtKB">
        <authorList>
            <consortium name="Ensembl"/>
        </authorList>
    </citation>
    <scope>IDENTIFICATION</scope>
</reference>
<evidence type="ECO:0000259" key="2">
    <source>
        <dbReference type="PROSITE" id="PS50835"/>
    </source>
</evidence>
<organism evidence="3 4">
    <name type="scientific">Pelodiscus sinensis</name>
    <name type="common">Chinese softshell turtle</name>
    <name type="synonym">Trionyx sinensis</name>
    <dbReference type="NCBI Taxonomy" id="13735"/>
    <lineage>
        <taxon>Eukaryota</taxon>
        <taxon>Metazoa</taxon>
        <taxon>Chordata</taxon>
        <taxon>Craniata</taxon>
        <taxon>Vertebrata</taxon>
        <taxon>Euteleostomi</taxon>
        <taxon>Archelosauria</taxon>
        <taxon>Testudinata</taxon>
        <taxon>Testudines</taxon>
        <taxon>Cryptodira</taxon>
        <taxon>Trionychia</taxon>
        <taxon>Trionychidae</taxon>
        <taxon>Pelodiscus</taxon>
    </lineage>
</organism>
<protein>
    <recommendedName>
        <fullName evidence="2">Ig-like domain-containing protein</fullName>
    </recommendedName>
</protein>
<keyword evidence="1" id="KW-0732">Signal</keyword>
<feature type="signal peptide" evidence="1">
    <location>
        <begin position="1"/>
        <end position="19"/>
    </location>
</feature>
<accession>K7F2A7</accession>
<dbReference type="Ensembl" id="ENSPSIT00000002174.1">
    <property type="protein sequence ID" value="ENSPSIP00000002167.1"/>
    <property type="gene ID" value="ENSPSIG00000002163.1"/>
</dbReference>
<dbReference type="GeneTree" id="ENSGT00940000154179"/>
<dbReference type="OMA" id="CASWDYK"/>
<dbReference type="InterPro" id="IPR036179">
    <property type="entry name" value="Ig-like_dom_sf"/>
</dbReference>
<keyword evidence="4" id="KW-1185">Reference proteome</keyword>
<reference evidence="3" key="3">
    <citation type="submission" date="2025-08" db="UniProtKB">
        <authorList>
            <consortium name="Ensembl"/>
        </authorList>
    </citation>
    <scope>IDENTIFICATION</scope>
</reference>
<dbReference type="PANTHER" id="PTHR23267">
    <property type="entry name" value="IMMUNOGLOBULIN LIGHT CHAIN"/>
    <property type="match status" value="1"/>
</dbReference>
<dbReference type="SUPFAM" id="SSF48726">
    <property type="entry name" value="Immunoglobulin"/>
    <property type="match status" value="1"/>
</dbReference>
<sequence length="116" mass="12674">MAWAPLLLALLTYCSGSSSQPVLTQAPSVSASPGENVRLACTMPSGYSIGSYRVEWYQQKLGRAPQLVYQYYSSSDQGRGLGIPERFTVSPDSTNHLWNLVISGVQAEDEADYYCA</sequence>
<reference evidence="4" key="2">
    <citation type="journal article" date="2013" name="Nat. Genet.">
        <title>The draft genomes of soft-shell turtle and green sea turtle yield insights into the development and evolution of the turtle-specific body plan.</title>
        <authorList>
            <person name="Wang Z."/>
            <person name="Pascual-Anaya J."/>
            <person name="Zadissa A."/>
            <person name="Li W."/>
            <person name="Niimura Y."/>
            <person name="Huang Z."/>
            <person name="Li C."/>
            <person name="White S."/>
            <person name="Xiong Z."/>
            <person name="Fang D."/>
            <person name="Wang B."/>
            <person name="Ming Y."/>
            <person name="Chen Y."/>
            <person name="Zheng Y."/>
            <person name="Kuraku S."/>
            <person name="Pignatelli M."/>
            <person name="Herrero J."/>
            <person name="Beal K."/>
            <person name="Nozawa M."/>
            <person name="Li Q."/>
            <person name="Wang J."/>
            <person name="Zhang H."/>
            <person name="Yu L."/>
            <person name="Shigenobu S."/>
            <person name="Wang J."/>
            <person name="Liu J."/>
            <person name="Flicek P."/>
            <person name="Searle S."/>
            <person name="Wang J."/>
            <person name="Kuratani S."/>
            <person name="Yin Y."/>
            <person name="Aken B."/>
            <person name="Zhang G."/>
            <person name="Irie N."/>
        </authorList>
    </citation>
    <scope>NUCLEOTIDE SEQUENCE [LARGE SCALE GENOMIC DNA]</scope>
    <source>
        <strain evidence="4">Daiwa-1</strain>
    </source>
</reference>
<feature type="domain" description="Ig-like" evidence="2">
    <location>
        <begin position="21"/>
        <end position="116"/>
    </location>
</feature>
<reference evidence="4" key="1">
    <citation type="submission" date="2011-10" db="EMBL/GenBank/DDBJ databases">
        <authorList>
            <consortium name="Soft-shell Turtle Genome Consortium"/>
        </authorList>
    </citation>
    <scope>NUCLEOTIDE SEQUENCE [LARGE SCALE GENOMIC DNA]</scope>
    <source>
        <strain evidence="4">Daiwa-1</strain>
    </source>
</reference>
<dbReference type="EMBL" id="AGCU01152910">
    <property type="status" value="NOT_ANNOTATED_CDS"/>
    <property type="molecule type" value="Genomic_DNA"/>
</dbReference>
<dbReference type="PROSITE" id="PS50835">
    <property type="entry name" value="IG_LIKE"/>
    <property type="match status" value="1"/>
</dbReference>
<dbReference type="eggNOG" id="ENOG502SS9T">
    <property type="taxonomic scope" value="Eukaryota"/>
</dbReference>
<dbReference type="EMBL" id="AGCU01152911">
    <property type="status" value="NOT_ANNOTATED_CDS"/>
    <property type="molecule type" value="Genomic_DNA"/>
</dbReference>
<evidence type="ECO:0000256" key="1">
    <source>
        <dbReference type="SAM" id="SignalP"/>
    </source>
</evidence>
<name>K7F2A7_PELSI</name>
<dbReference type="InterPro" id="IPR050150">
    <property type="entry name" value="IgV_Light_Chain"/>
</dbReference>
<dbReference type="Gene3D" id="2.60.40.10">
    <property type="entry name" value="Immunoglobulins"/>
    <property type="match status" value="1"/>
</dbReference>
<proteinExistence type="predicted"/>
<dbReference type="InterPro" id="IPR013106">
    <property type="entry name" value="Ig_V-set"/>
</dbReference>
<dbReference type="HOGENOM" id="CLU_077975_4_0_1"/>
<dbReference type="Pfam" id="PF07686">
    <property type="entry name" value="V-set"/>
    <property type="match status" value="1"/>
</dbReference>
<evidence type="ECO:0000313" key="3">
    <source>
        <dbReference type="Ensembl" id="ENSPSIP00000002167.1"/>
    </source>
</evidence>
<dbReference type="InterPro" id="IPR013783">
    <property type="entry name" value="Ig-like_fold"/>
</dbReference>
<dbReference type="SMART" id="SM00406">
    <property type="entry name" value="IGv"/>
    <property type="match status" value="1"/>
</dbReference>